<dbReference type="Pfam" id="PF13176">
    <property type="entry name" value="TPR_7"/>
    <property type="match status" value="1"/>
</dbReference>
<reference evidence="4" key="1">
    <citation type="submission" date="2020-06" db="EMBL/GenBank/DDBJ databases">
        <authorList>
            <consortium name="Plant Systems Biology data submission"/>
        </authorList>
    </citation>
    <scope>NUCLEOTIDE SEQUENCE</scope>
    <source>
        <strain evidence="4">D6</strain>
    </source>
</reference>
<evidence type="ECO:0000256" key="1">
    <source>
        <dbReference type="ARBA" id="ARBA00022737"/>
    </source>
</evidence>
<dbReference type="AlphaFoldDB" id="A0A9N8H685"/>
<protein>
    <submittedName>
        <fullName evidence="4">Hydra magnipapillata</fullName>
    </submittedName>
</protein>
<dbReference type="SMART" id="SM00028">
    <property type="entry name" value="TPR"/>
    <property type="match status" value="5"/>
</dbReference>
<name>A0A9N8H685_9STRA</name>
<feature type="compositionally biased region" description="Basic and acidic residues" evidence="3">
    <location>
        <begin position="24"/>
        <end position="37"/>
    </location>
</feature>
<dbReference type="PANTHER" id="PTHR45641:SF1">
    <property type="entry name" value="AAA+ ATPASE DOMAIN-CONTAINING PROTEIN"/>
    <property type="match status" value="1"/>
</dbReference>
<dbReference type="Pfam" id="PF13374">
    <property type="entry name" value="TPR_10"/>
    <property type="match status" value="1"/>
</dbReference>
<dbReference type="InterPro" id="IPR011990">
    <property type="entry name" value="TPR-like_helical_dom_sf"/>
</dbReference>
<comment type="caution">
    <text evidence="4">The sequence shown here is derived from an EMBL/GenBank/DDBJ whole genome shotgun (WGS) entry which is preliminary data.</text>
</comment>
<feature type="region of interest" description="Disordered" evidence="3">
    <location>
        <begin position="395"/>
        <end position="468"/>
    </location>
</feature>
<dbReference type="PANTHER" id="PTHR45641">
    <property type="entry name" value="TETRATRICOPEPTIDE REPEAT PROTEIN (AFU_ORTHOLOGUE AFUA_6G03870)"/>
    <property type="match status" value="1"/>
</dbReference>
<dbReference type="InterPro" id="IPR019734">
    <property type="entry name" value="TPR_rpt"/>
</dbReference>
<feature type="compositionally biased region" description="Polar residues" evidence="3">
    <location>
        <begin position="518"/>
        <end position="529"/>
    </location>
</feature>
<organism evidence="4 5">
    <name type="scientific">Seminavis robusta</name>
    <dbReference type="NCBI Taxonomy" id="568900"/>
    <lineage>
        <taxon>Eukaryota</taxon>
        <taxon>Sar</taxon>
        <taxon>Stramenopiles</taxon>
        <taxon>Ochrophyta</taxon>
        <taxon>Bacillariophyta</taxon>
        <taxon>Bacillariophyceae</taxon>
        <taxon>Bacillariophycidae</taxon>
        <taxon>Naviculales</taxon>
        <taxon>Naviculaceae</taxon>
        <taxon>Seminavis</taxon>
    </lineage>
</organism>
<keyword evidence="1" id="KW-0677">Repeat</keyword>
<keyword evidence="2" id="KW-0802">TPR repeat</keyword>
<dbReference type="Proteomes" id="UP001153069">
    <property type="component" value="Unassembled WGS sequence"/>
</dbReference>
<dbReference type="EMBL" id="CAICTM010000137">
    <property type="protein sequence ID" value="CAB9502496.1"/>
    <property type="molecule type" value="Genomic_DNA"/>
</dbReference>
<proteinExistence type="predicted"/>
<gene>
    <name evidence="4" type="ORF">SEMRO_138_G064720.1</name>
</gene>
<feature type="compositionally biased region" description="Low complexity" evidence="3">
    <location>
        <begin position="419"/>
        <end position="449"/>
    </location>
</feature>
<evidence type="ECO:0000313" key="4">
    <source>
        <dbReference type="EMBL" id="CAB9502496.1"/>
    </source>
</evidence>
<feature type="region of interest" description="Disordered" evidence="3">
    <location>
        <begin position="493"/>
        <end position="561"/>
    </location>
</feature>
<dbReference type="SUPFAM" id="SSF48452">
    <property type="entry name" value="TPR-like"/>
    <property type="match status" value="2"/>
</dbReference>
<feature type="compositionally biased region" description="Basic residues" evidence="3">
    <location>
        <begin position="502"/>
        <end position="514"/>
    </location>
</feature>
<dbReference type="Pfam" id="PF13424">
    <property type="entry name" value="TPR_12"/>
    <property type="match status" value="1"/>
</dbReference>
<feature type="compositionally biased region" description="Acidic residues" evidence="3">
    <location>
        <begin position="539"/>
        <end position="553"/>
    </location>
</feature>
<feature type="region of interest" description="Disordered" evidence="3">
    <location>
        <begin position="1"/>
        <end position="41"/>
    </location>
</feature>
<accession>A0A9N8H685</accession>
<evidence type="ECO:0000256" key="3">
    <source>
        <dbReference type="SAM" id="MobiDB-lite"/>
    </source>
</evidence>
<sequence length="561" mass="61805">MGCTSSKAAANGASPSSASPLKHPKTDLLETDNDHSDSPSSAAVLLSHKKKQADALLATEAYTEAFQQYEAILNLLLTKYDDTPHVSVADAYCDMAVCARVGGHPLLAWKYYKLASKMHTSVGGGEVSAPVAEIYDCLGSVLSDLDKPNEAITHHRMALQIHDKLRSTSTSNSSSSSTSDCKIHFHLGNCYCAVRMWDEALEHLQKAMDGFESGNTTNHTTSTTDYDMAECYLSLGMVHQKQRQYETAFSYHEMALLKAMSILDGPTDVLTFRSHMNMGICRYHHQQQYSSALDLLQKSLVAQIRIHGEYNIETATCLYHIAECHFAMQRQQQQKDAAMMYYQRAETALLQSVGEQHRLIYEVYTKLRKCYKSKGDTVKMIEYKEKAAHVKQVLRGDKSAKAANHHHKTTESSGGGGETTTTSTTEASSLSFNSTTGSSLLSFNNNNSTHGSGGILTGGNNNNNNNETTRRKMRELDMDTTHSTKQYFDARSGCLDTASGHNNKKKKKKNKKKGVSFGQGTELQISTVSFKMDAPSGDFDTDSSDDDDDEQEEVSPFGSAN</sequence>
<keyword evidence="5" id="KW-1185">Reference proteome</keyword>
<evidence type="ECO:0000256" key="2">
    <source>
        <dbReference type="ARBA" id="ARBA00022803"/>
    </source>
</evidence>
<feature type="compositionally biased region" description="Low complexity" evidence="3">
    <location>
        <begin position="1"/>
        <end position="19"/>
    </location>
</feature>
<evidence type="ECO:0000313" key="5">
    <source>
        <dbReference type="Proteomes" id="UP001153069"/>
    </source>
</evidence>
<dbReference type="Gene3D" id="1.25.40.10">
    <property type="entry name" value="Tetratricopeptide repeat domain"/>
    <property type="match status" value="2"/>
</dbReference>